<keyword evidence="1" id="KW-0677">Repeat</keyword>
<dbReference type="RefSeq" id="XP_001221445.1">
    <property type="nucleotide sequence ID" value="XM_001221444.1"/>
</dbReference>
<dbReference type="SMART" id="SM00248">
    <property type="entry name" value="ANK"/>
    <property type="match status" value="2"/>
</dbReference>
<dbReference type="EMBL" id="CH408031">
    <property type="protein sequence ID" value="EAQ88731.1"/>
    <property type="molecule type" value="Genomic_DNA"/>
</dbReference>
<reference evidence="6" key="1">
    <citation type="journal article" date="2015" name="Genome Announc.">
        <title>Draft genome sequence of the cellulolytic fungus Chaetomium globosum.</title>
        <authorList>
            <person name="Cuomo C.A."/>
            <person name="Untereiner W.A."/>
            <person name="Ma L.-J."/>
            <person name="Grabherr M."/>
            <person name="Birren B.W."/>
        </authorList>
    </citation>
    <scope>NUCLEOTIDE SEQUENCE [LARGE SCALE GENOMIC DNA]</scope>
    <source>
        <strain evidence="6">ATCC 6205 / CBS 148.51 / DSM 1962 / NBRC 6347 / NRRL 1970</strain>
    </source>
</reference>
<protein>
    <submittedName>
        <fullName evidence="5">Uncharacterized protein</fullName>
    </submittedName>
</protein>
<dbReference type="Proteomes" id="UP000001056">
    <property type="component" value="Unassembled WGS sequence"/>
</dbReference>
<dbReference type="PANTHER" id="PTHR24180:SF45">
    <property type="entry name" value="POLY [ADP-RIBOSE] POLYMERASE TANKYRASE"/>
    <property type="match status" value="1"/>
</dbReference>
<accession>Q2H7L5</accession>
<feature type="region of interest" description="Disordered" evidence="4">
    <location>
        <begin position="190"/>
        <end position="234"/>
    </location>
</feature>
<dbReference type="InterPro" id="IPR036770">
    <property type="entry name" value="Ankyrin_rpt-contain_sf"/>
</dbReference>
<feature type="region of interest" description="Disordered" evidence="4">
    <location>
        <begin position="90"/>
        <end position="114"/>
    </location>
</feature>
<dbReference type="InParanoid" id="Q2H7L5"/>
<feature type="region of interest" description="Disordered" evidence="4">
    <location>
        <begin position="748"/>
        <end position="767"/>
    </location>
</feature>
<evidence type="ECO:0000256" key="2">
    <source>
        <dbReference type="ARBA" id="ARBA00023043"/>
    </source>
</evidence>
<dbReference type="OrthoDB" id="194358at2759"/>
<evidence type="ECO:0000313" key="5">
    <source>
        <dbReference type="EMBL" id="EAQ88731.1"/>
    </source>
</evidence>
<evidence type="ECO:0000256" key="1">
    <source>
        <dbReference type="ARBA" id="ARBA00022737"/>
    </source>
</evidence>
<keyword evidence="6" id="KW-1185">Reference proteome</keyword>
<dbReference type="GeneID" id="4390484"/>
<dbReference type="PROSITE" id="PS50088">
    <property type="entry name" value="ANK_REPEAT"/>
    <property type="match status" value="1"/>
</dbReference>
<evidence type="ECO:0000313" key="6">
    <source>
        <dbReference type="Proteomes" id="UP000001056"/>
    </source>
</evidence>
<dbReference type="eggNOG" id="ENOG502RS6K">
    <property type="taxonomic scope" value="Eukaryota"/>
</dbReference>
<feature type="compositionally biased region" description="Polar residues" evidence="4">
    <location>
        <begin position="190"/>
        <end position="210"/>
    </location>
</feature>
<dbReference type="PANTHER" id="PTHR24180">
    <property type="entry name" value="CYCLIN-DEPENDENT KINASE INHIBITOR 2C-RELATED"/>
    <property type="match status" value="1"/>
</dbReference>
<dbReference type="PROSITE" id="PS50297">
    <property type="entry name" value="ANK_REP_REGION"/>
    <property type="match status" value="1"/>
</dbReference>
<dbReference type="Gene3D" id="1.25.40.20">
    <property type="entry name" value="Ankyrin repeat-containing domain"/>
    <property type="match status" value="2"/>
</dbReference>
<dbReference type="VEuPathDB" id="FungiDB:CHGG_05350"/>
<feature type="compositionally biased region" description="Basic and acidic residues" evidence="4">
    <location>
        <begin position="100"/>
        <end position="109"/>
    </location>
</feature>
<feature type="compositionally biased region" description="Polar residues" evidence="4">
    <location>
        <begin position="400"/>
        <end position="427"/>
    </location>
</feature>
<feature type="region of interest" description="Disordered" evidence="4">
    <location>
        <begin position="255"/>
        <end position="276"/>
    </location>
</feature>
<organism evidence="5 6">
    <name type="scientific">Chaetomium globosum (strain ATCC 6205 / CBS 148.51 / DSM 1962 / NBRC 6347 / NRRL 1970)</name>
    <name type="common">Soil fungus</name>
    <dbReference type="NCBI Taxonomy" id="306901"/>
    <lineage>
        <taxon>Eukaryota</taxon>
        <taxon>Fungi</taxon>
        <taxon>Dikarya</taxon>
        <taxon>Ascomycota</taxon>
        <taxon>Pezizomycotina</taxon>
        <taxon>Sordariomycetes</taxon>
        <taxon>Sordariomycetidae</taxon>
        <taxon>Sordariales</taxon>
        <taxon>Chaetomiaceae</taxon>
        <taxon>Chaetomium</taxon>
    </lineage>
</organism>
<feature type="region of interest" description="Disordered" evidence="4">
    <location>
        <begin position="398"/>
        <end position="454"/>
    </location>
</feature>
<sequence>MSCYVPNGCSGCCFGTKAEWQKSGLQEFLSRGQPRMAWEWQEGTIERPIQLGICRLPATTVSTNPQLWILGSSRGLLKMHKVIGMIRDDGEDGTIGADPTAHKTKEEQKSPNSVATCSTAGGLCGSFRLQNVNRSGENQKMLLLPRVGPSRKGNWKGKKPHNGPMQEIRCVALRRCGAQQCNLVFIIGQSAQRPPSRDPSGSWQDPVTPSQRPPARTVTRREGRRKTPSPPGQQQQGLFILFAWKLRPRVWGLLPGSAVSPPAPRRGRREKPWPPGKQKKLLRLYVCTQSERLPLVRILERLKDGSFDPRQRNSHKHLKNLLPDRRIDDWRPRDLATMLVRVRFLRSLRAERRIKNRKVRRRRETQPRNPFGYDLLDVPGTRMSIDQPHVEQQPVLYAHSPSTDSPSTVKQSSSAGSTPQAISTGCSDTYLRDKSPSRASSTTPSTKSAKRRSWASVLSSISSGISSLARSSSSASSKGANVNASGANTALSKMTREEFLTMLQEKPRKPTKGNGTPAIGGLFKSKYSTVNPTTEDLNAALVRMCCAAHVGRGPPGCVHERLSKAIDAQKTDGHDFTHFRVTEEEANMVDKYGNSLLHVAARWGARVSILLMILKRTDEVQLVNHRGETFLHVFDPPENPHMRPVSFLNLIRTLRSRGFDFCHRDVDKHTFLHHFVAKKEFPIETLYYVFREVGYGAARFLVANKSANGERLWHSIRRNLEKSAPKLHRIFGDEVEFIRRYLPEFSPEGKAPSTADTSTIGSDSSISIHPTEVPILSLGTADPNDSNAQSVRRTPVMKLLRRAAAGRAGLSDAELTAKLETIFDAAAKVTDFDMQGYLGKRDTEGNTALHYASEFGLVPAVQYLCAKGASVNVFNNCGNTPLQLVKFAIQRTDVRSDIHMEARYLRCAVLLLEQGAFDQSKLVSERSVIFPYDVFDGSERSINNLVSQGVASQCRGLHLLTSSVRHHSPGYLEGLESEYCSHGHHHGHLGYDEAGGSGMGMSLTFQTSVLTSQEAAS</sequence>
<feature type="repeat" description="ANK" evidence="3">
    <location>
        <begin position="844"/>
        <end position="876"/>
    </location>
</feature>
<proteinExistence type="predicted"/>
<name>Q2H7L5_CHAGB</name>
<dbReference type="InterPro" id="IPR002110">
    <property type="entry name" value="Ankyrin_rpt"/>
</dbReference>
<feature type="region of interest" description="Disordered" evidence="4">
    <location>
        <begin position="357"/>
        <end position="380"/>
    </location>
</feature>
<dbReference type="InterPro" id="IPR051637">
    <property type="entry name" value="Ank_repeat_dom-contain_49"/>
</dbReference>
<feature type="region of interest" description="Disordered" evidence="4">
    <location>
        <begin position="469"/>
        <end position="489"/>
    </location>
</feature>
<feature type="compositionally biased region" description="Low complexity" evidence="4">
    <location>
        <begin position="437"/>
        <end position="447"/>
    </location>
</feature>
<dbReference type="OMA" id="VYMEARY"/>
<feature type="compositionally biased region" description="Low complexity" evidence="4">
    <location>
        <begin position="753"/>
        <end position="767"/>
    </location>
</feature>
<dbReference type="HOGENOM" id="CLU_011548_0_0_1"/>
<gene>
    <name evidence="5" type="ORF">CHGG_05350</name>
</gene>
<dbReference type="SUPFAM" id="SSF48403">
    <property type="entry name" value="Ankyrin repeat"/>
    <property type="match status" value="1"/>
</dbReference>
<feature type="compositionally biased region" description="Low complexity" evidence="4">
    <location>
        <begin position="469"/>
        <end position="485"/>
    </location>
</feature>
<evidence type="ECO:0000256" key="3">
    <source>
        <dbReference type="PROSITE-ProRule" id="PRU00023"/>
    </source>
</evidence>
<dbReference type="Pfam" id="PF13857">
    <property type="entry name" value="Ank_5"/>
    <property type="match status" value="1"/>
</dbReference>
<evidence type="ECO:0000256" key="4">
    <source>
        <dbReference type="SAM" id="MobiDB-lite"/>
    </source>
</evidence>
<dbReference type="AlphaFoldDB" id="Q2H7L5"/>
<keyword evidence="2 3" id="KW-0040">ANK repeat</keyword>